<keyword evidence="4" id="KW-1185">Reference proteome</keyword>
<dbReference type="OrthoDB" id="423494at2759"/>
<feature type="region of interest" description="Disordered" evidence="1">
    <location>
        <begin position="394"/>
        <end position="416"/>
    </location>
</feature>
<proteinExistence type="predicted"/>
<evidence type="ECO:0000313" key="2">
    <source>
        <dbReference type="EMBL" id="CAI3975418.1"/>
    </source>
</evidence>
<evidence type="ECO:0000313" key="3">
    <source>
        <dbReference type="EMBL" id="CAL1128793.1"/>
    </source>
</evidence>
<evidence type="ECO:0000313" key="4">
    <source>
        <dbReference type="Proteomes" id="UP001152797"/>
    </source>
</evidence>
<reference evidence="3" key="2">
    <citation type="submission" date="2024-04" db="EMBL/GenBank/DDBJ databases">
        <authorList>
            <person name="Chen Y."/>
            <person name="Shah S."/>
            <person name="Dougan E. K."/>
            <person name="Thang M."/>
            <person name="Chan C."/>
        </authorList>
    </citation>
    <scope>NUCLEOTIDE SEQUENCE [LARGE SCALE GENOMIC DNA]</scope>
</reference>
<comment type="caution">
    <text evidence="2">The sequence shown here is derived from an EMBL/GenBank/DDBJ whole genome shotgun (WGS) entry which is preliminary data.</text>
</comment>
<dbReference type="EMBL" id="CAMXCT020000202">
    <property type="protein sequence ID" value="CAL1128793.1"/>
    <property type="molecule type" value="Genomic_DNA"/>
</dbReference>
<dbReference type="Proteomes" id="UP001152797">
    <property type="component" value="Unassembled WGS sequence"/>
</dbReference>
<gene>
    <name evidence="2" type="ORF">C1SCF055_LOCUS3748</name>
</gene>
<protein>
    <submittedName>
        <fullName evidence="2">Uncharacterized protein</fullName>
    </submittedName>
</protein>
<reference evidence="2" key="1">
    <citation type="submission" date="2022-10" db="EMBL/GenBank/DDBJ databases">
        <authorList>
            <person name="Chen Y."/>
            <person name="Dougan E. K."/>
            <person name="Chan C."/>
            <person name="Rhodes N."/>
            <person name="Thang M."/>
        </authorList>
    </citation>
    <scope>NUCLEOTIDE SEQUENCE</scope>
</reference>
<name>A0A9P1BL86_9DINO</name>
<organism evidence="2">
    <name type="scientific">Cladocopium goreaui</name>
    <dbReference type="NCBI Taxonomy" id="2562237"/>
    <lineage>
        <taxon>Eukaryota</taxon>
        <taxon>Sar</taxon>
        <taxon>Alveolata</taxon>
        <taxon>Dinophyceae</taxon>
        <taxon>Suessiales</taxon>
        <taxon>Symbiodiniaceae</taxon>
        <taxon>Cladocopium</taxon>
    </lineage>
</organism>
<dbReference type="EMBL" id="CAMXCT010000202">
    <property type="protein sequence ID" value="CAI3975418.1"/>
    <property type="molecule type" value="Genomic_DNA"/>
</dbReference>
<evidence type="ECO:0000256" key="1">
    <source>
        <dbReference type="SAM" id="MobiDB-lite"/>
    </source>
</evidence>
<dbReference type="CDD" id="cd02440">
    <property type="entry name" value="AdoMet_MTases"/>
    <property type="match status" value="1"/>
</dbReference>
<accession>A0A9P1BL86</accession>
<dbReference type="EMBL" id="CAMXCT030000202">
    <property type="protein sequence ID" value="CAL4762730.1"/>
    <property type="molecule type" value="Genomic_DNA"/>
</dbReference>
<feature type="region of interest" description="Disordered" evidence="1">
    <location>
        <begin position="491"/>
        <end position="511"/>
    </location>
</feature>
<sequence length="1410" mass="157185">MSLVDSTPVFEARARAIGIDDQVITQMGLRGWVSHATYAFSVATTPGGDEQIFADGVITPLLGNADHRDAPKLRRLFFEAHTLTAAEMKRKVDSTEQEAPRKLPAPEIAQRIELLQARIHPLIVANFLEPSHHLINSLVQCVEDGRVRYFHIFPNTYARSLVMATQESVGYLSIHRNLIQIEEQCLEYQWFPIVGDWNPHLLALKSIAKSLATYHRKSQLVLADDCTIEAIAPGPAPCMFNSGFSQSVEKLSQIVEPPFDDIVSILCLCFKVQKIRDVTFGNCALVIHDHLQNDLKIWKADSSGAIRATNKDPALAAVLNTELDVHHALRRRGVAYEIAQATRAGFRNGPAGELPLDLPAKAILEGPELKWLAKAACGKNTSWRCPWKDFTGCRTQKDQGGAKQEQTRGTPDQKVEKDAYAEEAGRLCALQRADGKEGDEDRLVADSRKRVSAALFEGSGCLEQTLVAKRMRSATDTTEAKEPRSFCDIAEEQSSHTGPAANQEVDGRAGSNATTHSKQLFLLDLFCGTAGVAAAFRAMGGEALGIDHIIDKRRVKGPVAKVDLSKQDGQATVLQWIEEDKVDAVMLAPPCGTASRAREIPLPKRHKLRKGMQPVPLRSEAEPMGLSSLRGVAKIKVLAANKLYAFARKVMDLCERKGLQPRGARAPLLVGDFKFKIDIKSTDVTIPASIEDNVHAPFQGLPLHSKLISSRMVTEVGENGEKKVFSLSSYGVFHSPWEFLDKALTLEHPLDSPHTVDKSNLKAMVFIRDHTKAEVLKFRAQQLRRYTERAAQLSSEENKLKNSLDPDVRRVLEGKRLLLFKEMAADAKVGDENLFTELIEGFKLTGQMPESKQFPARLKPAMISVQQLKDSSVWAKKMIHASCRRVGADPEIARAVYEETLQQRADGWVKGPYTSSELDQKFDGCWIPSKRFGVRQGGKIRAVDDFSEFLVNASVTATEKLQLFGLDEVVNTARTFLGCDFLMMDDELDNLWCSERVRFFTGPWRKIFGRALDLKSAYKQLARHPTDSWAAILAVWNDDAGTVEFYESVALPFGSVCAVMAFNRMAKALRLILSELFMVINTNFFDDFCQLECEGLCDSAWETAEFVMKLLGWRISMSEDKRSPFAGEFNLLGAVVDLTRSTAGLVAVHNKPSRIADLQSLVQSICQSETVALSLLETLKGRPPLIIFTDGACEEDGLCVTHGAAYYDPESHQALMFGDYVPTCWTDKWRTEGKKLDVELQAMHWYTRVPSKSNLSDDPSRLQFSELEAKGFKRGKPPSSLPPRVRLASLRFALWKFKVAVPEGLEALRGWISESFVVEAHNNKRSRQMIIDKMFSDALLPHLEDSFNDTNSEELQDAPPRKFLEQLALMLCILPIDEQTRTFGRVGLHPNDSEETLLLGKWKIPCHEGM</sequence>